<dbReference type="KEGG" id="azc:AZC_2186"/>
<evidence type="ECO:0000313" key="4">
    <source>
        <dbReference type="Proteomes" id="UP000000270"/>
    </source>
</evidence>
<evidence type="ECO:0000256" key="2">
    <source>
        <dbReference type="SAM" id="Phobius"/>
    </source>
</evidence>
<reference evidence="4" key="2">
    <citation type="submission" date="2007-04" db="EMBL/GenBank/DDBJ databases">
        <title>Complete genome sequence of the nitrogen-fixing bacterium Azorhizobium caulinodans ORS571.</title>
        <authorList>
            <person name="Lee K.B."/>
            <person name="Backer P.D."/>
            <person name="Aono T."/>
            <person name="Liu C.T."/>
            <person name="Suzuki S."/>
            <person name="Suzuki T."/>
            <person name="Kaneko T."/>
            <person name="Yamada M."/>
            <person name="Tabata S."/>
            <person name="Kupfer D.M."/>
            <person name="Najar F.Z."/>
            <person name="Wiley G.B."/>
            <person name="Roe B."/>
            <person name="Binnewies T."/>
            <person name="Ussery D."/>
            <person name="Vereecke D."/>
            <person name="Gevers D."/>
            <person name="Holsters M."/>
            <person name="Oyaizu H."/>
        </authorList>
    </citation>
    <scope>NUCLEOTIDE SEQUENCE [LARGE SCALE GENOMIC DNA]</scope>
    <source>
        <strain evidence="4">ATCC 43989 / DSM 5975 / JCM 20966 / LMG 6465 / NBRC 14845 / NCIMB 13405 / ORS 571</strain>
    </source>
</reference>
<gene>
    <name evidence="3" type="primary">mrp</name>
    <name evidence="3" type="ordered locus">AZC_2186</name>
</gene>
<protein>
    <submittedName>
        <fullName evidence="3">Putative ATPase</fullName>
    </submittedName>
</protein>
<dbReference type="HOGENOM" id="CLU_574471_0_0_5"/>
<proteinExistence type="predicted"/>
<feature type="region of interest" description="Disordered" evidence="1">
    <location>
        <begin position="449"/>
        <end position="475"/>
    </location>
</feature>
<dbReference type="STRING" id="438753.AZC_2186"/>
<dbReference type="AlphaFoldDB" id="A8I7Y9"/>
<keyword evidence="2" id="KW-0812">Transmembrane</keyword>
<dbReference type="EMBL" id="AP009384">
    <property type="protein sequence ID" value="BAF88184.1"/>
    <property type="molecule type" value="Genomic_DNA"/>
</dbReference>
<keyword evidence="4" id="KW-1185">Reference proteome</keyword>
<dbReference type="RefSeq" id="WP_012170713.1">
    <property type="nucleotide sequence ID" value="NC_009937.1"/>
</dbReference>
<feature type="compositionally biased region" description="Low complexity" evidence="1">
    <location>
        <begin position="452"/>
        <end position="468"/>
    </location>
</feature>
<reference evidence="3 4" key="4">
    <citation type="journal article" date="2009" name="Appl. Environ. Microbiol.">
        <title>Comparative genome-wide transcriptional profiling of Azorhizobium caulinodans ORS571 grown under free-living and symbiotic conditions.</title>
        <authorList>
            <person name="Tsukada S."/>
            <person name="Aono T."/>
            <person name="Akiba N."/>
            <person name="Lee KB."/>
            <person name="Liu CT."/>
            <person name="Toyazaki H."/>
            <person name="Oyaizu H."/>
        </authorList>
    </citation>
    <scope>NUCLEOTIDE SEQUENCE [LARGE SCALE GENOMIC DNA]</scope>
    <source>
        <strain evidence="4">ATCC 43989 / DSM 5975 / JCM 20966 / LMG 6465 / NBRC 14845 / NCIMB 13405 / ORS 571</strain>
    </source>
</reference>
<accession>A8I7Y9</accession>
<feature type="transmembrane region" description="Helical" evidence="2">
    <location>
        <begin position="23"/>
        <end position="42"/>
    </location>
</feature>
<dbReference type="InterPro" id="IPR027417">
    <property type="entry name" value="P-loop_NTPase"/>
</dbReference>
<evidence type="ECO:0000313" key="3">
    <source>
        <dbReference type="EMBL" id="BAF88184.1"/>
    </source>
</evidence>
<reference evidence="3 4" key="6">
    <citation type="journal article" date="2011" name="Appl. Environ. Microbiol.">
        <title>Involvement of the azorhizobial chromosome partition gene (parA) in the onset of bacteroid differentiation during Sesbania rostrata stem nodule development.</title>
        <authorList>
            <person name="Liu CT."/>
            <person name="Lee KB."/>
            <person name="Wang YS."/>
            <person name="Peng MH."/>
            <person name="Lee KT."/>
            <person name="Suzuki S."/>
            <person name="Suzuki T."/>
            <person name="Oyaizu H."/>
        </authorList>
    </citation>
    <scope>NUCLEOTIDE SEQUENCE [LARGE SCALE GENOMIC DNA]</scope>
    <source>
        <strain evidence="4">ATCC 43989 / DSM 5975 / JCM 20966 / LMG 6465 / NBRC 14845 / NCIMB 13405 / ORS 571</strain>
    </source>
</reference>
<dbReference type="Proteomes" id="UP000000270">
    <property type="component" value="Chromosome"/>
</dbReference>
<reference evidence="3 4" key="5">
    <citation type="journal article" date="2010" name="Appl. Environ. Microbiol.">
        <title>phrR-like gene praR of Azorhizobium caulinodans ORS571 is essential for symbiosis with Sesbania rostrata and is involved in expression of reb genes.</title>
        <authorList>
            <person name="Akiba N."/>
            <person name="Aono T."/>
            <person name="Toyazaki H."/>
            <person name="Sato S."/>
            <person name="Oyaizu H."/>
        </authorList>
    </citation>
    <scope>NUCLEOTIDE SEQUENCE [LARGE SCALE GENOMIC DNA]</scope>
    <source>
        <strain evidence="4">ATCC 43989 / DSM 5975 / JCM 20966 / LMG 6465 / NBRC 14845 / NCIMB 13405 / ORS 571</strain>
    </source>
</reference>
<reference evidence="3 4" key="1">
    <citation type="journal article" date="2007" name="Appl. Environ. Microbiol.">
        <title>Rhizobial factors required for stem nodule maturation and maintenance in Sesbania rostrata-Azorhizobium caulinodans ORS571 symbiosis.</title>
        <authorList>
            <person name="Suzuki S."/>
            <person name="Aono T."/>
            <person name="Lee KB."/>
            <person name="Suzuki T."/>
            <person name="Liu CT."/>
            <person name="Miwa H."/>
            <person name="Wakao S."/>
            <person name="Iki T."/>
            <person name="Oyaizu H."/>
        </authorList>
    </citation>
    <scope>NUCLEOTIDE SEQUENCE [LARGE SCALE GENOMIC DNA]</scope>
    <source>
        <strain evidence="4">ATCC 43989 / DSM 5975 / JCM 20966 / LMG 6465 / NBRC 14845 / NCIMB 13405 / ORS 571</strain>
    </source>
</reference>
<organism evidence="3 4">
    <name type="scientific">Azorhizobium caulinodans (strain ATCC 43989 / DSM 5975 / JCM 20966 / LMG 6465 / NBRC 14845 / NCIMB 13405 / ORS 571)</name>
    <dbReference type="NCBI Taxonomy" id="438753"/>
    <lineage>
        <taxon>Bacteria</taxon>
        <taxon>Pseudomonadati</taxon>
        <taxon>Pseudomonadota</taxon>
        <taxon>Alphaproteobacteria</taxon>
        <taxon>Hyphomicrobiales</taxon>
        <taxon>Xanthobacteraceae</taxon>
        <taxon>Azorhizobium</taxon>
    </lineage>
</organism>
<reference evidence="3 4" key="3">
    <citation type="journal article" date="2008" name="BMC Genomics">
        <title>The genome of the versatile nitrogen fixer Azorhizobium caulinodans ORS571.</title>
        <authorList>
            <person name="Lee KB."/>
            <person name="Backer P.D."/>
            <person name="Aono T."/>
            <person name="Liu CT."/>
            <person name="Suzuki S."/>
            <person name="Suzuki T."/>
            <person name="Kaneko T."/>
            <person name="Yamada M."/>
            <person name="Tabata S."/>
            <person name="Kupfer D.M."/>
            <person name="Najar F.Z."/>
            <person name="Wiley G.B."/>
            <person name="Roe B."/>
            <person name="Binnewies T.T."/>
            <person name="Ussery D.W."/>
            <person name="D'Haeze W."/>
            <person name="Herder J.D."/>
            <person name="Gevers D."/>
            <person name="Vereecke D."/>
            <person name="Holsters M."/>
            <person name="Oyaizu H."/>
        </authorList>
    </citation>
    <scope>NUCLEOTIDE SEQUENCE [LARGE SCALE GENOMIC DNA]</scope>
    <source>
        <strain evidence="4">ATCC 43989 / DSM 5975 / JCM 20966 / LMG 6465 / NBRC 14845 / NCIMB 13405 / ORS 571</strain>
    </source>
</reference>
<sequence>MALACEERFDTDGSRQDTLVRRALWAGWIALGLLLVCTLLPLRYSARTELTFDAAMPPPTAVVRGVTQLVQSRAVAFDVTRTLGARDMRRIADQAGLRLTALWRRADADDGALAARAVRVLDTAVRTTIIQGGRGVDITVTLADAGLAARVADAYAGTLLSLDASVRGGLEGAHDPAPPLRLAHAAQASRLPDMPTPVPGLLLAGAGVLLTLLSLHTGRRAPRAEGRVAEGILPREIPTDRRVAWLRSALGDGLGPHTAIERLVETVATAGQNDLVVLTSEDLPDLAATCAVALARRLAEGEDQIVLVALDGEAPAFAHVLTDPRAPGVAELLFGVAGFSEAIHRDPGSRAHLIPPGRDSLGGPRVVGADRLPLILDALRRTYRRVIVAAPPLAGTAGATRLAGLAPLLIAIHEDMAVPTAAVETYDVLAAEGFTNVAMLPLRLDADGQPDSLPSPLLPRPSLSEPLRATAPKAA</sequence>
<keyword evidence="2" id="KW-0472">Membrane</keyword>
<keyword evidence="2" id="KW-1133">Transmembrane helix</keyword>
<evidence type="ECO:0000256" key="1">
    <source>
        <dbReference type="SAM" id="MobiDB-lite"/>
    </source>
</evidence>
<name>A8I7Y9_AZOC5</name>
<dbReference type="SUPFAM" id="SSF52540">
    <property type="entry name" value="P-loop containing nucleoside triphosphate hydrolases"/>
    <property type="match status" value="1"/>
</dbReference>
<dbReference type="eggNOG" id="COG0489">
    <property type="taxonomic scope" value="Bacteria"/>
</dbReference>
<dbReference type="Gene3D" id="3.40.50.300">
    <property type="entry name" value="P-loop containing nucleotide triphosphate hydrolases"/>
    <property type="match status" value="1"/>
</dbReference>